<evidence type="ECO:0000256" key="3">
    <source>
        <dbReference type="ARBA" id="ARBA00022679"/>
    </source>
</evidence>
<dbReference type="GO" id="GO:0016746">
    <property type="term" value="F:acyltransferase activity"/>
    <property type="evidence" value="ECO:0007669"/>
    <property type="project" value="UniProtKB-KW"/>
</dbReference>
<gene>
    <name evidence="7" type="ORF">BACCIP111899_02247</name>
</gene>
<comment type="similarity">
    <text evidence="5">Belongs to the class-II pyridoxal-phosphate-dependent aminotransferase family.</text>
</comment>
<organism evidence="7 8">
    <name type="scientific">Bacillus rhizoplanae</name>
    <dbReference type="NCBI Taxonomy" id="2880966"/>
    <lineage>
        <taxon>Bacteria</taxon>
        <taxon>Bacillati</taxon>
        <taxon>Bacillota</taxon>
        <taxon>Bacilli</taxon>
        <taxon>Bacillales</taxon>
        <taxon>Bacillaceae</taxon>
        <taxon>Bacillus</taxon>
    </lineage>
</organism>
<dbReference type="EMBL" id="CAKJTI010000009">
    <property type="protein sequence ID" value="CAG9613052.1"/>
    <property type="molecule type" value="Genomic_DNA"/>
</dbReference>
<evidence type="ECO:0000256" key="4">
    <source>
        <dbReference type="ARBA" id="ARBA00022898"/>
    </source>
</evidence>
<evidence type="ECO:0000313" key="8">
    <source>
        <dbReference type="Proteomes" id="UP000789423"/>
    </source>
</evidence>
<dbReference type="PANTHER" id="PTHR13693">
    <property type="entry name" value="CLASS II AMINOTRANSFERASE/8-AMINO-7-OXONONANOATE SYNTHASE"/>
    <property type="match status" value="1"/>
</dbReference>
<accession>A0ABN7ZXK9</accession>
<dbReference type="EC" id="2.3.1.-" evidence="7"/>
<dbReference type="Pfam" id="PF00155">
    <property type="entry name" value="Aminotran_1_2"/>
    <property type="match status" value="1"/>
</dbReference>
<comment type="cofactor">
    <cofactor evidence="1 5">
        <name>pyridoxal 5'-phosphate</name>
        <dbReference type="ChEBI" id="CHEBI:597326"/>
    </cofactor>
</comment>
<sequence>MSSKTLDKFLVENLDDLKSKGLYNVIDPLESSNGPIITIGGKEYINLSSNNYLGLATDERLKEAAIGAIHKYGVGAGAVRTINGTLDLHVKLEETIAKFKHTEAAIAYQSGFNCNMAAISAVMDKNDAILSDELNHASIIDGSRLSRAKIIVYKHSDMEDLRKKAIEAKESGLYNKLMVITDGVFSMDGDVAKLPEIVEIAEELDLMTYVDDAHGSGVLGKGAGTVKHFGLSDKVDFQIGTLSKAIGVIGGYVAGKKNLIDWLKVRSRPFLFSTALTPADAAACMRSIEILMESTELHDRLWENGRYLKQGLKELGFNIGESETPITPCIIGDEVLTQQFSKRLNEEGVYAKSIVFPTVSKGTGRVRNMPTAAHTKEMLDEAIRTYEKVGKEMGII</sequence>
<dbReference type="InterPro" id="IPR004839">
    <property type="entry name" value="Aminotransferase_I/II_large"/>
</dbReference>
<dbReference type="PROSITE" id="PS00599">
    <property type="entry name" value="AA_TRANSFER_CLASS_2"/>
    <property type="match status" value="1"/>
</dbReference>
<dbReference type="InterPro" id="IPR015424">
    <property type="entry name" value="PyrdxlP-dep_Trfase"/>
</dbReference>
<evidence type="ECO:0000259" key="6">
    <source>
        <dbReference type="Pfam" id="PF00155"/>
    </source>
</evidence>
<comment type="caution">
    <text evidence="7">The sequence shown here is derived from an EMBL/GenBank/DDBJ whole genome shotgun (WGS) entry which is preliminary data.</text>
</comment>
<dbReference type="InterPro" id="IPR001917">
    <property type="entry name" value="Aminotrans_II_pyridoxalP_BS"/>
</dbReference>
<keyword evidence="8" id="KW-1185">Reference proteome</keyword>
<dbReference type="CDD" id="cd06454">
    <property type="entry name" value="KBL_like"/>
    <property type="match status" value="1"/>
</dbReference>
<dbReference type="NCBIfam" id="NF005394">
    <property type="entry name" value="PRK06939.1"/>
    <property type="match status" value="1"/>
</dbReference>
<dbReference type="Proteomes" id="UP000789423">
    <property type="component" value="Unassembled WGS sequence"/>
</dbReference>
<comment type="subunit">
    <text evidence="2">Homodimer.</text>
</comment>
<name>A0ABN7ZXK9_9BACI</name>
<dbReference type="PANTHER" id="PTHR13693:SF3">
    <property type="entry name" value="LD36009P"/>
    <property type="match status" value="1"/>
</dbReference>
<dbReference type="NCBIfam" id="TIGR01825">
    <property type="entry name" value="gly_Cac_T_rel"/>
    <property type="match status" value="1"/>
</dbReference>
<dbReference type="InterPro" id="IPR015421">
    <property type="entry name" value="PyrdxlP-dep_Trfase_major"/>
</dbReference>
<dbReference type="InterPro" id="IPR010962">
    <property type="entry name" value="AONS_Archaea/Firmicutes"/>
</dbReference>
<dbReference type="InterPro" id="IPR050087">
    <property type="entry name" value="AON_synthase_class-II"/>
</dbReference>
<keyword evidence="7" id="KW-0012">Acyltransferase</keyword>
<evidence type="ECO:0000256" key="1">
    <source>
        <dbReference type="ARBA" id="ARBA00001933"/>
    </source>
</evidence>
<dbReference type="Gene3D" id="3.40.640.10">
    <property type="entry name" value="Type I PLP-dependent aspartate aminotransferase-like (Major domain)"/>
    <property type="match status" value="1"/>
</dbReference>
<feature type="domain" description="Aminotransferase class I/classII large" evidence="6">
    <location>
        <begin position="43"/>
        <end position="384"/>
    </location>
</feature>
<dbReference type="InterPro" id="IPR015422">
    <property type="entry name" value="PyrdxlP-dep_Trfase_small"/>
</dbReference>
<reference evidence="7 8" key="1">
    <citation type="submission" date="2021-10" db="EMBL/GenBank/DDBJ databases">
        <authorList>
            <person name="Criscuolo A."/>
        </authorList>
    </citation>
    <scope>NUCLEOTIDE SEQUENCE [LARGE SCALE GENOMIC DNA]</scope>
    <source>
        <strain evidence="8">CIP 111899</strain>
    </source>
</reference>
<keyword evidence="3 7" id="KW-0808">Transferase</keyword>
<keyword evidence="4 5" id="KW-0663">Pyridoxal phosphate</keyword>
<evidence type="ECO:0000313" key="7">
    <source>
        <dbReference type="EMBL" id="CAG9613052.1"/>
    </source>
</evidence>
<dbReference type="SUPFAM" id="SSF53383">
    <property type="entry name" value="PLP-dependent transferases"/>
    <property type="match status" value="1"/>
</dbReference>
<evidence type="ECO:0000256" key="2">
    <source>
        <dbReference type="ARBA" id="ARBA00011738"/>
    </source>
</evidence>
<dbReference type="RefSeq" id="WP_230575156.1">
    <property type="nucleotide sequence ID" value="NZ_CAKJTI010000009.1"/>
</dbReference>
<evidence type="ECO:0000256" key="5">
    <source>
        <dbReference type="RuleBase" id="RU003693"/>
    </source>
</evidence>
<protein>
    <submittedName>
        <fullName evidence="7">Pyridoxal phosphate-dependent acyltransferase</fullName>
        <ecNumber evidence="7">2.3.1.-</ecNumber>
    </submittedName>
</protein>
<proteinExistence type="inferred from homology"/>
<dbReference type="Gene3D" id="3.90.1150.10">
    <property type="entry name" value="Aspartate Aminotransferase, domain 1"/>
    <property type="match status" value="1"/>
</dbReference>